<dbReference type="SUPFAM" id="SSF56784">
    <property type="entry name" value="HAD-like"/>
    <property type="match status" value="1"/>
</dbReference>
<proteinExistence type="inferred from homology"/>
<evidence type="ECO:0000256" key="12">
    <source>
        <dbReference type="ARBA" id="ARBA00023136"/>
    </source>
</evidence>
<evidence type="ECO:0000256" key="6">
    <source>
        <dbReference type="ARBA" id="ARBA00022792"/>
    </source>
</evidence>
<keyword evidence="9" id="KW-1133">Transmembrane helix</keyword>
<keyword evidence="18" id="KW-1185">Reference proteome</keyword>
<protein>
    <recommendedName>
        <fullName evidence="3 14">Mitochondrial import inner membrane translocase subunit TIM50</fullName>
    </recommendedName>
</protein>
<feature type="compositionally biased region" description="Polar residues" evidence="15">
    <location>
        <begin position="72"/>
        <end position="106"/>
    </location>
</feature>
<gene>
    <name evidence="17" type="primary">TIM50</name>
    <name evidence="17" type="ORF">LAWI1_G005256</name>
</gene>
<comment type="subunit">
    <text evidence="14">Component of the TIM23 complex.</text>
</comment>
<organism evidence="17 18">
    <name type="scientific">Lachnellula willkommii</name>
    <dbReference type="NCBI Taxonomy" id="215461"/>
    <lineage>
        <taxon>Eukaryota</taxon>
        <taxon>Fungi</taxon>
        <taxon>Dikarya</taxon>
        <taxon>Ascomycota</taxon>
        <taxon>Pezizomycotina</taxon>
        <taxon>Leotiomycetes</taxon>
        <taxon>Helotiales</taxon>
        <taxon>Lachnaceae</taxon>
        <taxon>Lachnellula</taxon>
    </lineage>
</organism>
<keyword evidence="7 14" id="KW-0653">Protein transport</keyword>
<reference evidence="17 18" key="1">
    <citation type="submission" date="2018-05" db="EMBL/GenBank/DDBJ databases">
        <title>Genome sequencing and assembly of the regulated plant pathogen Lachnellula willkommii and related sister species for the development of diagnostic species identification markers.</title>
        <authorList>
            <person name="Giroux E."/>
            <person name="Bilodeau G."/>
        </authorList>
    </citation>
    <scope>NUCLEOTIDE SEQUENCE [LARGE SCALE GENOMIC DNA]</scope>
    <source>
        <strain evidence="17 18">CBS 172.35</strain>
    </source>
</reference>
<keyword evidence="11 14" id="KW-0496">Mitochondrion</keyword>
<dbReference type="GO" id="GO:0015031">
    <property type="term" value="P:protein transport"/>
    <property type="evidence" value="ECO:0007669"/>
    <property type="project" value="UniProtKB-KW"/>
</dbReference>
<dbReference type="FunFam" id="3.40.50.1000:FF:000019">
    <property type="entry name" value="Mitochondrial import inner membrane translocase subunit TIM50"/>
    <property type="match status" value="1"/>
</dbReference>
<evidence type="ECO:0000256" key="1">
    <source>
        <dbReference type="ARBA" id="ARBA00004434"/>
    </source>
</evidence>
<comment type="function">
    <text evidence="13">Essential component of the TIM23 complex, a complex that mediates the translocation of transit peptide-containing proteins across the mitochondrial inner membrane. Required to direct preproteins in transit and direct them to the channel protein TIM23, and possibly facilitates transfer of the translocating proteins from the TOM complex to the TIM23 complex.</text>
</comment>
<dbReference type="GO" id="GO:0005744">
    <property type="term" value="C:TIM23 mitochondrial import inner membrane translocase complex"/>
    <property type="evidence" value="ECO:0007669"/>
    <property type="project" value="UniProtKB-UniRule"/>
</dbReference>
<feature type="domain" description="FCP1 homology" evidence="16">
    <location>
        <begin position="297"/>
        <end position="442"/>
    </location>
</feature>
<evidence type="ECO:0000256" key="7">
    <source>
        <dbReference type="ARBA" id="ARBA00022927"/>
    </source>
</evidence>
<evidence type="ECO:0000256" key="5">
    <source>
        <dbReference type="ARBA" id="ARBA00022692"/>
    </source>
</evidence>
<keyword evidence="4 14" id="KW-0813">Transport</keyword>
<comment type="caution">
    <text evidence="17">The sequence shown here is derived from an EMBL/GenBank/DDBJ whole genome shotgun (WGS) entry which is preliminary data.</text>
</comment>
<evidence type="ECO:0000256" key="10">
    <source>
        <dbReference type="ARBA" id="ARBA00023010"/>
    </source>
</evidence>
<evidence type="ECO:0000313" key="18">
    <source>
        <dbReference type="Proteomes" id="UP000315522"/>
    </source>
</evidence>
<dbReference type="AlphaFoldDB" id="A0A559MEP0"/>
<comment type="subcellular location">
    <subcellularLocation>
        <location evidence="1 14">Mitochondrion inner membrane</location>
        <topology evidence="1 14">Single-pass membrane protein</topology>
    </subcellularLocation>
</comment>
<accession>A0A559MEP0</accession>
<dbReference type="CDD" id="cd07521">
    <property type="entry name" value="HAD_FCP1-like"/>
    <property type="match status" value="1"/>
</dbReference>
<dbReference type="PANTHER" id="PTHR12210">
    <property type="entry name" value="DULLARD PROTEIN PHOSPHATASE"/>
    <property type="match status" value="1"/>
</dbReference>
<dbReference type="Pfam" id="PF03031">
    <property type="entry name" value="NIF"/>
    <property type="match status" value="1"/>
</dbReference>
<keyword evidence="5" id="KW-0812">Transmembrane</keyword>
<comment type="similarity">
    <text evidence="2 14">Belongs to the TIM50 family.</text>
</comment>
<dbReference type="InterPro" id="IPR004274">
    <property type="entry name" value="FCP1_dom"/>
</dbReference>
<evidence type="ECO:0000259" key="16">
    <source>
        <dbReference type="PROSITE" id="PS50969"/>
    </source>
</evidence>
<feature type="compositionally biased region" description="Polar residues" evidence="15">
    <location>
        <begin position="131"/>
        <end position="149"/>
    </location>
</feature>
<keyword evidence="12" id="KW-0472">Membrane</keyword>
<keyword evidence="8 14" id="KW-0809">Transit peptide</keyword>
<dbReference type="InterPro" id="IPR023214">
    <property type="entry name" value="HAD_sf"/>
</dbReference>
<evidence type="ECO:0000256" key="15">
    <source>
        <dbReference type="SAM" id="MobiDB-lite"/>
    </source>
</evidence>
<feature type="region of interest" description="Disordered" evidence="15">
    <location>
        <begin position="1"/>
        <end position="210"/>
    </location>
</feature>
<evidence type="ECO:0000256" key="2">
    <source>
        <dbReference type="ARBA" id="ARBA00006344"/>
    </source>
</evidence>
<dbReference type="InterPro" id="IPR036412">
    <property type="entry name" value="HAD-like_sf"/>
</dbReference>
<dbReference type="SMART" id="SM00577">
    <property type="entry name" value="CPDc"/>
    <property type="match status" value="1"/>
</dbReference>
<keyword evidence="10 14" id="KW-0811">Translocation</keyword>
<evidence type="ECO:0000256" key="4">
    <source>
        <dbReference type="ARBA" id="ARBA00022448"/>
    </source>
</evidence>
<sequence>MLSRVLARSVQTPRLGASPAALRIASSSQVWRRSMAKNHKSSRHGKQSGNNQPSKPVAAGAAATGAFTQQGSQVSSKLGKPQSSKTPEQFNGNASPGQSTIPTSEGTGAESVNADSRKGEDPAFSGKQEEFNTTASPSENTAPQSTSPSAIDPTEAQAQAQAQTGPLPDLTKGIPSTWEFEAAQRRKASSSPLNLTEAQEGGGKGQLPDSAYISSAERNRNKRFSYMYLFFGFAAASGTLFLGRNWETQELESEHPDVPNGMTPGLMWTRAKARYNDLFDYYQKPTFQKLLPDPDPTFARDYTLVLSLEDLLIKAEWSREHGWRIAKRPGVDYFLRYLSLYYEIVIFTSQPWMVADPVIKKLDPFRIATWQLFREATLYKPDENTYVKDLAYLNRDLSKVIIMDTKASHVQNQPENAILLKPWEGTAGDTELVSYIPFLEYLPTMAYSDVRKALKSFEGKHIPTEFAAREAIARQKFQEEIKSRKAPRGNGTSFLSNALGIKAGGMMERDPNEQSTTEAFAQGKMLQDVARERGQRAYAALDKEIRENGEKWLKEEADAMKKQEEEGMKAMKSGFLGFLGTGNGGGGT</sequence>
<evidence type="ECO:0000256" key="11">
    <source>
        <dbReference type="ARBA" id="ARBA00023128"/>
    </source>
</evidence>
<feature type="compositionally biased region" description="Low complexity" evidence="15">
    <location>
        <begin position="58"/>
        <end position="71"/>
    </location>
</feature>
<dbReference type="EMBL" id="QGML01000548">
    <property type="protein sequence ID" value="TVY91429.1"/>
    <property type="molecule type" value="Genomic_DNA"/>
</dbReference>
<dbReference type="Proteomes" id="UP000315522">
    <property type="component" value="Unassembled WGS sequence"/>
</dbReference>
<feature type="compositionally biased region" description="Basic residues" evidence="15">
    <location>
        <begin position="34"/>
        <end position="46"/>
    </location>
</feature>
<dbReference type="InterPro" id="IPR050365">
    <property type="entry name" value="TIM50"/>
</dbReference>
<dbReference type="Gene3D" id="3.40.50.1000">
    <property type="entry name" value="HAD superfamily/HAD-like"/>
    <property type="match status" value="1"/>
</dbReference>
<evidence type="ECO:0000256" key="13">
    <source>
        <dbReference type="ARBA" id="ARBA00059797"/>
    </source>
</evidence>
<evidence type="ECO:0000256" key="8">
    <source>
        <dbReference type="ARBA" id="ARBA00022946"/>
    </source>
</evidence>
<keyword evidence="6" id="KW-0999">Mitochondrion inner membrane</keyword>
<evidence type="ECO:0000256" key="3">
    <source>
        <dbReference type="ARBA" id="ARBA00020799"/>
    </source>
</evidence>
<evidence type="ECO:0000313" key="17">
    <source>
        <dbReference type="EMBL" id="TVY91429.1"/>
    </source>
</evidence>
<name>A0A559MEP0_9HELO</name>
<dbReference type="PROSITE" id="PS50969">
    <property type="entry name" value="FCP1"/>
    <property type="match status" value="1"/>
</dbReference>
<evidence type="ECO:0000256" key="9">
    <source>
        <dbReference type="ARBA" id="ARBA00022989"/>
    </source>
</evidence>
<evidence type="ECO:0000256" key="14">
    <source>
        <dbReference type="RuleBase" id="RU365079"/>
    </source>
</evidence>